<keyword evidence="1" id="KW-1133">Transmembrane helix</keyword>
<gene>
    <name evidence="2" type="ORF">A2838_02010</name>
</gene>
<evidence type="ECO:0000313" key="2">
    <source>
        <dbReference type="EMBL" id="OHA90354.1"/>
    </source>
</evidence>
<protein>
    <submittedName>
        <fullName evidence="2">Uncharacterized protein</fullName>
    </submittedName>
</protein>
<organism evidence="2 3">
    <name type="scientific">Candidatus Zambryskibacteria bacterium RIFCSPHIGHO2_01_FULL_46_25</name>
    <dbReference type="NCBI Taxonomy" id="1802738"/>
    <lineage>
        <taxon>Bacteria</taxon>
        <taxon>Candidatus Zambryskiibacteriota</taxon>
    </lineage>
</organism>
<proteinExistence type="predicted"/>
<keyword evidence="1" id="KW-0472">Membrane</keyword>
<keyword evidence="1" id="KW-0812">Transmembrane</keyword>
<dbReference type="Proteomes" id="UP000178107">
    <property type="component" value="Unassembled WGS sequence"/>
</dbReference>
<name>A0A1G2SZD4_9BACT</name>
<evidence type="ECO:0000256" key="1">
    <source>
        <dbReference type="SAM" id="Phobius"/>
    </source>
</evidence>
<evidence type="ECO:0000313" key="3">
    <source>
        <dbReference type="Proteomes" id="UP000178107"/>
    </source>
</evidence>
<feature type="transmembrane region" description="Helical" evidence="1">
    <location>
        <begin position="7"/>
        <end position="26"/>
    </location>
</feature>
<reference evidence="2 3" key="1">
    <citation type="journal article" date="2016" name="Nat. Commun.">
        <title>Thousands of microbial genomes shed light on interconnected biogeochemical processes in an aquifer system.</title>
        <authorList>
            <person name="Anantharaman K."/>
            <person name="Brown C.T."/>
            <person name="Hug L.A."/>
            <person name="Sharon I."/>
            <person name="Castelle C.J."/>
            <person name="Probst A.J."/>
            <person name="Thomas B.C."/>
            <person name="Singh A."/>
            <person name="Wilkins M.J."/>
            <person name="Karaoz U."/>
            <person name="Brodie E.L."/>
            <person name="Williams K.H."/>
            <person name="Hubbard S.S."/>
            <person name="Banfield J.F."/>
        </authorList>
    </citation>
    <scope>NUCLEOTIDE SEQUENCE [LARGE SCALE GENOMIC DNA]</scope>
</reference>
<comment type="caution">
    <text evidence="2">The sequence shown here is derived from an EMBL/GenBank/DDBJ whole genome shotgun (WGS) entry which is preliminary data.</text>
</comment>
<dbReference type="AlphaFoldDB" id="A0A1G2SZD4"/>
<sequence length="71" mass="7975">MTLDVRTIIWGTIFILLFGLFSYSIFSKNIAEPKETVIDGSWACSADYAICPDGSEVYRTPPYCQFAPCLK</sequence>
<dbReference type="EMBL" id="MHVH01000005">
    <property type="protein sequence ID" value="OHA90354.1"/>
    <property type="molecule type" value="Genomic_DNA"/>
</dbReference>
<accession>A0A1G2SZD4</accession>